<dbReference type="PANTHER" id="PTHR42872:SF6">
    <property type="entry name" value="PROTEIN-GLUTAMATE METHYLESTERASE_PROTEIN-GLUTAMINE GLUTAMINASE"/>
    <property type="match status" value="1"/>
</dbReference>
<evidence type="ECO:0000313" key="6">
    <source>
        <dbReference type="EMBL" id="MDM0043286.1"/>
    </source>
</evidence>
<dbReference type="PANTHER" id="PTHR42872">
    <property type="entry name" value="PROTEIN-GLUTAMATE METHYLESTERASE/PROTEIN-GLUTAMINE GLUTAMINASE"/>
    <property type="match status" value="1"/>
</dbReference>
<feature type="active site" evidence="4">
    <location>
        <position position="20"/>
    </location>
</feature>
<dbReference type="Gene3D" id="3.40.50.180">
    <property type="entry name" value="Methylesterase CheB, C-terminal domain"/>
    <property type="match status" value="1"/>
</dbReference>
<dbReference type="EMBL" id="JASZYV010000001">
    <property type="protein sequence ID" value="MDM0043286.1"/>
    <property type="molecule type" value="Genomic_DNA"/>
</dbReference>
<evidence type="ECO:0000259" key="5">
    <source>
        <dbReference type="PROSITE" id="PS50122"/>
    </source>
</evidence>
<feature type="active site" evidence="4">
    <location>
        <position position="140"/>
    </location>
</feature>
<evidence type="ECO:0000256" key="2">
    <source>
        <dbReference type="ARBA" id="ARBA00039140"/>
    </source>
</evidence>
<protein>
    <recommendedName>
        <fullName evidence="2">protein-glutamate methylesterase</fullName>
        <ecNumber evidence="2">3.1.1.61</ecNumber>
    </recommendedName>
</protein>
<sequence>MNAVLNARMRDIELVAIGASAGGVDALLTLLQDLPSPWRLPVVVVLHLPEGHESRLPALFAERTRVAVHEAHDKLPIEAASLYFAPSGYHLSVERDRCFSLSCEPPVLFSRPSIDLLMISAADAYGPALAGIVLTGANEDGARGLLSIRNAGGLTAVQDPDTALSPTMPQAALALHEPDVVRPLSGLREFLVQMDQAHAQ</sequence>
<dbReference type="CDD" id="cd16433">
    <property type="entry name" value="CheB"/>
    <property type="match status" value="1"/>
</dbReference>
<gene>
    <name evidence="6" type="ORF">QTH91_02210</name>
</gene>
<dbReference type="SUPFAM" id="SSF52738">
    <property type="entry name" value="Methylesterase CheB, C-terminal domain"/>
    <property type="match status" value="1"/>
</dbReference>
<evidence type="ECO:0000256" key="4">
    <source>
        <dbReference type="PROSITE-ProRule" id="PRU00050"/>
    </source>
</evidence>
<dbReference type="RefSeq" id="WP_286658403.1">
    <property type="nucleotide sequence ID" value="NZ_JASZYV010000001.1"/>
</dbReference>
<accession>A0ABT7N5Q8</accession>
<feature type="domain" description="CheB-type methylesterase" evidence="5">
    <location>
        <begin position="8"/>
        <end position="198"/>
    </location>
</feature>
<keyword evidence="4" id="KW-0145">Chemotaxis</keyword>
<comment type="caution">
    <text evidence="6">The sequence shown here is derived from an EMBL/GenBank/DDBJ whole genome shotgun (WGS) entry which is preliminary data.</text>
</comment>
<dbReference type="EC" id="3.1.1.61" evidence="2"/>
<name>A0ABT7N5Q8_9BURK</name>
<reference evidence="6" key="1">
    <citation type="submission" date="2023-06" db="EMBL/GenBank/DDBJ databases">
        <authorList>
            <person name="Jiang Y."/>
            <person name="Liu Q."/>
        </authorList>
    </citation>
    <scope>NUCLEOTIDE SEQUENCE</scope>
    <source>
        <strain evidence="6">CGMCC 1.12089</strain>
    </source>
</reference>
<dbReference type="Proteomes" id="UP001174908">
    <property type="component" value="Unassembled WGS sequence"/>
</dbReference>
<evidence type="ECO:0000256" key="3">
    <source>
        <dbReference type="ARBA" id="ARBA00048267"/>
    </source>
</evidence>
<keyword evidence="1 4" id="KW-0378">Hydrolase</keyword>
<dbReference type="PROSITE" id="PS50122">
    <property type="entry name" value="CHEB"/>
    <property type="match status" value="1"/>
</dbReference>
<keyword evidence="7" id="KW-1185">Reference proteome</keyword>
<evidence type="ECO:0000313" key="7">
    <source>
        <dbReference type="Proteomes" id="UP001174908"/>
    </source>
</evidence>
<dbReference type="Pfam" id="PF01339">
    <property type="entry name" value="CheB_methylest"/>
    <property type="match status" value="1"/>
</dbReference>
<dbReference type="InterPro" id="IPR035909">
    <property type="entry name" value="CheB_C"/>
</dbReference>
<evidence type="ECO:0000256" key="1">
    <source>
        <dbReference type="ARBA" id="ARBA00022801"/>
    </source>
</evidence>
<dbReference type="InterPro" id="IPR000673">
    <property type="entry name" value="Sig_transdc_resp-reg_Me-estase"/>
</dbReference>
<proteinExistence type="predicted"/>
<comment type="catalytic activity">
    <reaction evidence="3">
        <text>[protein]-L-glutamate 5-O-methyl ester + H2O = L-glutamyl-[protein] + methanol + H(+)</text>
        <dbReference type="Rhea" id="RHEA:23236"/>
        <dbReference type="Rhea" id="RHEA-COMP:10208"/>
        <dbReference type="Rhea" id="RHEA-COMP:10311"/>
        <dbReference type="ChEBI" id="CHEBI:15377"/>
        <dbReference type="ChEBI" id="CHEBI:15378"/>
        <dbReference type="ChEBI" id="CHEBI:17790"/>
        <dbReference type="ChEBI" id="CHEBI:29973"/>
        <dbReference type="ChEBI" id="CHEBI:82795"/>
        <dbReference type="EC" id="3.1.1.61"/>
    </reaction>
</comment>
<feature type="active site" evidence="4">
    <location>
        <position position="47"/>
    </location>
</feature>
<organism evidence="6 7">
    <name type="scientific">Variovorax dokdonensis</name>
    <dbReference type="NCBI Taxonomy" id="344883"/>
    <lineage>
        <taxon>Bacteria</taxon>
        <taxon>Pseudomonadati</taxon>
        <taxon>Pseudomonadota</taxon>
        <taxon>Betaproteobacteria</taxon>
        <taxon>Burkholderiales</taxon>
        <taxon>Comamonadaceae</taxon>
        <taxon>Variovorax</taxon>
    </lineage>
</organism>